<reference evidence="2 3" key="1">
    <citation type="submission" date="2019-02" db="EMBL/GenBank/DDBJ databases">
        <authorList>
            <consortium name="Pathogen Informatics"/>
        </authorList>
    </citation>
    <scope>NUCLEOTIDE SEQUENCE [LARGE SCALE GENOMIC DNA]</scope>
    <source>
        <strain evidence="2 3">3012STDY7089603</strain>
    </source>
</reference>
<dbReference type="CDD" id="cd06223">
    <property type="entry name" value="PRTases_typeI"/>
    <property type="match status" value="1"/>
</dbReference>
<dbReference type="Proteomes" id="UP000377798">
    <property type="component" value="Unassembled WGS sequence"/>
</dbReference>
<evidence type="ECO:0000256" key="1">
    <source>
        <dbReference type="ARBA" id="ARBA00008007"/>
    </source>
</evidence>
<dbReference type="Gene3D" id="3.40.50.2020">
    <property type="match status" value="1"/>
</dbReference>
<sequence>MNFLEIFQDHTCYLCREKEGAIPYLCPQCWDRLDFQPGHRQKNGRAIYTGFSYTGSLRKILTDYKFESKTYLAKTLAHLFIQVLGSMDLSQDLDGFVVVPSARQTLKKRGFDPMDLIGMEIHRLSGLSYYRGKLEKIKNTPLQLGLSAKEREVNLVQAFRAKDLEGKNILLLDDILTTGSTLYQASLALEEAGVNQVYPVSLSA</sequence>
<dbReference type="InterPro" id="IPR000836">
    <property type="entry name" value="PRTase_dom"/>
</dbReference>
<proteinExistence type="inferred from homology"/>
<dbReference type="PANTHER" id="PTHR47505">
    <property type="entry name" value="DNA UTILIZATION PROTEIN YHGH"/>
    <property type="match status" value="1"/>
</dbReference>
<comment type="caution">
    <text evidence="2">The sequence shown here is derived from an EMBL/GenBank/DDBJ whole genome shotgun (WGS) entry which is preliminary data.</text>
</comment>
<comment type="similarity">
    <text evidence="1">Belongs to the ComF/GntX family.</text>
</comment>
<dbReference type="EMBL" id="CAACYI010000001">
    <property type="protein sequence ID" value="VFB15970.1"/>
    <property type="molecule type" value="Genomic_DNA"/>
</dbReference>
<keyword evidence="3" id="KW-1185">Reference proteome</keyword>
<evidence type="ECO:0000313" key="2">
    <source>
        <dbReference type="EMBL" id="VFB15970.1"/>
    </source>
</evidence>
<organism evidence="2 3">
    <name type="scientific">Urinicoccus massiliensis</name>
    <dbReference type="NCBI Taxonomy" id="1723382"/>
    <lineage>
        <taxon>Bacteria</taxon>
        <taxon>Bacillati</taxon>
        <taxon>Bacillota</taxon>
        <taxon>Tissierellia</taxon>
        <taxon>Tissierellales</taxon>
        <taxon>Peptoniphilaceae</taxon>
        <taxon>Urinicoccus</taxon>
    </lineage>
</organism>
<dbReference type="InterPro" id="IPR029057">
    <property type="entry name" value="PRTase-like"/>
</dbReference>
<dbReference type="RefSeq" id="WP_131748424.1">
    <property type="nucleotide sequence ID" value="NZ_CAACYI010000001.1"/>
</dbReference>
<dbReference type="SUPFAM" id="SSF53271">
    <property type="entry name" value="PRTase-like"/>
    <property type="match status" value="1"/>
</dbReference>
<gene>
    <name evidence="2" type="ORF">NCTC13150_00480</name>
</gene>
<dbReference type="PANTHER" id="PTHR47505:SF1">
    <property type="entry name" value="DNA UTILIZATION PROTEIN YHGH"/>
    <property type="match status" value="1"/>
</dbReference>
<evidence type="ECO:0000313" key="3">
    <source>
        <dbReference type="Proteomes" id="UP000377798"/>
    </source>
</evidence>
<dbReference type="AlphaFoldDB" id="A0A8H2QSK2"/>
<name>A0A8H2QSK2_9FIRM</name>
<accession>A0A8H2QSK2</accession>
<protein>
    <submittedName>
        <fullName evidence="2">DNA utilization protein GntX</fullName>
    </submittedName>
</protein>
<dbReference type="InterPro" id="IPR051910">
    <property type="entry name" value="ComF/GntX_DNA_util-trans"/>
</dbReference>